<feature type="non-terminal residue" evidence="3">
    <location>
        <position position="218"/>
    </location>
</feature>
<sequence length="218" mass="23845">LASNYLSQENKTIVHFKLTDTALKTLEDFSKVQTANATIQFSDRTEGNILIPSHGNQPERVFHISLSALPGIDRNASFDCVQQTSKYGESSLLSLGTMQTRITVLATDDVFDRTKAKMSQAEEDNKKVCTKEIKPSGRHISKKVKKVLSSGNLKIAHLVKKTNTEVKYNASVVGNRHDSLRSSPSSSVLSSSSHSLLTQAQNRQSPAAITNQSAFKPA</sequence>
<dbReference type="PANTHER" id="PTHR23288:SF17">
    <property type="entry name" value="RNA POLYMERASE II ELONGATION FACTOR ELL"/>
    <property type="match status" value="1"/>
</dbReference>
<name>A0A0B6YQW8_9EUPU</name>
<evidence type="ECO:0000256" key="1">
    <source>
        <dbReference type="SAM" id="MobiDB-lite"/>
    </source>
</evidence>
<organism evidence="3">
    <name type="scientific">Arion vulgaris</name>
    <dbReference type="NCBI Taxonomy" id="1028688"/>
    <lineage>
        <taxon>Eukaryota</taxon>
        <taxon>Metazoa</taxon>
        <taxon>Spiralia</taxon>
        <taxon>Lophotrochozoa</taxon>
        <taxon>Mollusca</taxon>
        <taxon>Gastropoda</taxon>
        <taxon>Heterobranchia</taxon>
        <taxon>Euthyneura</taxon>
        <taxon>Panpulmonata</taxon>
        <taxon>Eupulmonata</taxon>
        <taxon>Stylommatophora</taxon>
        <taxon>Helicina</taxon>
        <taxon>Arionoidea</taxon>
        <taxon>Arionidae</taxon>
        <taxon>Arion</taxon>
    </lineage>
</organism>
<feature type="domain" description="RNA polymerase II elongation factor ELL N-terminal" evidence="2">
    <location>
        <begin position="7"/>
        <end position="174"/>
    </location>
</feature>
<protein>
    <recommendedName>
        <fullName evidence="2">RNA polymerase II elongation factor ELL N-terminal domain-containing protein</fullName>
    </recommendedName>
</protein>
<dbReference type="GO" id="GO:0032968">
    <property type="term" value="P:positive regulation of transcription elongation by RNA polymerase II"/>
    <property type="evidence" value="ECO:0007669"/>
    <property type="project" value="TreeGrafter"/>
</dbReference>
<feature type="compositionally biased region" description="Polar residues" evidence="1">
    <location>
        <begin position="198"/>
        <end position="218"/>
    </location>
</feature>
<reference evidence="3" key="1">
    <citation type="submission" date="2014-12" db="EMBL/GenBank/DDBJ databases">
        <title>Insight into the proteome of Arion vulgaris.</title>
        <authorList>
            <person name="Aradska J."/>
            <person name="Bulat T."/>
            <person name="Smidak R."/>
            <person name="Sarate P."/>
            <person name="Gangsoo J."/>
            <person name="Sialana F."/>
            <person name="Bilban M."/>
            <person name="Lubec G."/>
        </authorList>
    </citation>
    <scope>NUCLEOTIDE SEQUENCE</scope>
    <source>
        <tissue evidence="3">Skin</tissue>
    </source>
</reference>
<proteinExistence type="predicted"/>
<dbReference type="EMBL" id="HACG01011316">
    <property type="protein sequence ID" value="CEK58181.1"/>
    <property type="molecule type" value="Transcribed_RNA"/>
</dbReference>
<evidence type="ECO:0000259" key="2">
    <source>
        <dbReference type="Pfam" id="PF10390"/>
    </source>
</evidence>
<dbReference type="PANTHER" id="PTHR23288">
    <property type="entry name" value="OCCLUDIN AND RNA POLYMERASE II ELONGATION FACTOR ELL"/>
    <property type="match status" value="1"/>
</dbReference>
<accession>A0A0B6YQW8</accession>
<feature type="region of interest" description="Disordered" evidence="1">
    <location>
        <begin position="176"/>
        <end position="218"/>
    </location>
</feature>
<dbReference type="InterPro" id="IPR031176">
    <property type="entry name" value="ELL/occludin"/>
</dbReference>
<feature type="non-terminal residue" evidence="3">
    <location>
        <position position="1"/>
    </location>
</feature>
<dbReference type="GO" id="GO:0008023">
    <property type="term" value="C:transcription elongation factor complex"/>
    <property type="evidence" value="ECO:0007669"/>
    <property type="project" value="InterPro"/>
</dbReference>
<dbReference type="GO" id="GO:0000987">
    <property type="term" value="F:cis-regulatory region sequence-specific DNA binding"/>
    <property type="evidence" value="ECO:0007669"/>
    <property type="project" value="TreeGrafter"/>
</dbReference>
<dbReference type="GO" id="GO:0006368">
    <property type="term" value="P:transcription elongation by RNA polymerase II"/>
    <property type="evidence" value="ECO:0007669"/>
    <property type="project" value="InterPro"/>
</dbReference>
<dbReference type="InterPro" id="IPR019464">
    <property type="entry name" value="ELL_N"/>
</dbReference>
<dbReference type="Pfam" id="PF10390">
    <property type="entry name" value="ELL"/>
    <property type="match status" value="1"/>
</dbReference>
<feature type="compositionally biased region" description="Low complexity" evidence="1">
    <location>
        <begin position="181"/>
        <end position="197"/>
    </location>
</feature>
<evidence type="ECO:0000313" key="3">
    <source>
        <dbReference type="EMBL" id="CEK58181.1"/>
    </source>
</evidence>
<dbReference type="AlphaFoldDB" id="A0A0B6YQW8"/>
<dbReference type="GO" id="GO:0042795">
    <property type="term" value="P:snRNA transcription by RNA polymerase II"/>
    <property type="evidence" value="ECO:0007669"/>
    <property type="project" value="TreeGrafter"/>
</dbReference>
<gene>
    <name evidence="3" type="primary">ORF32247</name>
</gene>